<dbReference type="EMBL" id="CYSA01000015">
    <property type="protein sequence ID" value="CUH63983.1"/>
    <property type="molecule type" value="Genomic_DNA"/>
</dbReference>
<dbReference type="GO" id="GO:0016020">
    <property type="term" value="C:membrane"/>
    <property type="evidence" value="ECO:0007669"/>
    <property type="project" value="InterPro"/>
</dbReference>
<dbReference type="OrthoDB" id="288532at2"/>
<proteinExistence type="predicted"/>
<reference evidence="1 2" key="1">
    <citation type="submission" date="2015-09" db="EMBL/GenBank/DDBJ databases">
        <authorList>
            <consortium name="Swine Surveillance"/>
        </authorList>
    </citation>
    <scope>NUCLEOTIDE SEQUENCE [LARGE SCALE GENOMIC DNA]</scope>
    <source>
        <strain evidence="1 2">CECT 4357</strain>
    </source>
</reference>
<organism evidence="1 2">
    <name type="scientific">Thalassovita gelatinovora</name>
    <name type="common">Thalassobius gelatinovorus</name>
    <dbReference type="NCBI Taxonomy" id="53501"/>
    <lineage>
        <taxon>Bacteria</taxon>
        <taxon>Pseudomonadati</taxon>
        <taxon>Pseudomonadota</taxon>
        <taxon>Alphaproteobacteria</taxon>
        <taxon>Rhodobacterales</taxon>
        <taxon>Roseobacteraceae</taxon>
        <taxon>Thalassovita</taxon>
    </lineage>
</organism>
<protein>
    <submittedName>
        <fullName evidence="1">Sulfotransferase family protein</fullName>
    </submittedName>
</protein>
<name>A0A0P1F7V2_THAGE</name>
<gene>
    <name evidence="1" type="ORF">TG4357_00999</name>
</gene>
<dbReference type="InterPro" id="IPR027417">
    <property type="entry name" value="P-loop_NTPase"/>
</dbReference>
<keyword evidence="1" id="KW-0808">Transferase</keyword>
<dbReference type="RefSeq" id="WP_058261778.1">
    <property type="nucleotide sequence ID" value="NZ_CP051181.1"/>
</dbReference>
<dbReference type="GO" id="GO:0008146">
    <property type="term" value="F:sulfotransferase activity"/>
    <property type="evidence" value="ECO:0007669"/>
    <property type="project" value="InterPro"/>
</dbReference>
<dbReference type="Proteomes" id="UP000051587">
    <property type="component" value="Unassembled WGS sequence"/>
</dbReference>
<dbReference type="Pfam" id="PF03567">
    <property type="entry name" value="Sulfotransfer_2"/>
    <property type="match status" value="1"/>
</dbReference>
<keyword evidence="2" id="KW-1185">Reference proteome</keyword>
<dbReference type="InterPro" id="IPR005331">
    <property type="entry name" value="Sulfotransferase"/>
</dbReference>
<dbReference type="Gene3D" id="3.40.50.300">
    <property type="entry name" value="P-loop containing nucleotide triphosphate hydrolases"/>
    <property type="match status" value="1"/>
</dbReference>
<dbReference type="SUPFAM" id="SSF52540">
    <property type="entry name" value="P-loop containing nucleoside triphosphate hydrolases"/>
    <property type="match status" value="1"/>
</dbReference>
<evidence type="ECO:0000313" key="2">
    <source>
        <dbReference type="Proteomes" id="UP000051587"/>
    </source>
</evidence>
<accession>A0A0P1F7V2</accession>
<sequence>MFISHGRQYIFIHIPKTGGTSMALALEDRAKKDDILIGDTPKAAKRRRKYQSSDCKGRLWKHSTLTDIEGLVGADEIERYFTFAMVRNPWDRVVSYYHWLRDQTFDHPAVKLAKGEAFSGFLSHPLTWRTLQETPARFYMTDARGNEICDSYIRLENVDEDVEPLVEHLGFSLRLPRVNESRRLKDYRSYYSDTDAAFLADICAEDIERFGYSFDPVKTPVVL</sequence>
<dbReference type="AlphaFoldDB" id="A0A0P1F7V2"/>
<evidence type="ECO:0000313" key="1">
    <source>
        <dbReference type="EMBL" id="CUH63983.1"/>
    </source>
</evidence>
<dbReference type="STRING" id="53501.SAMN04488043_10941"/>